<dbReference type="GO" id="GO:0016758">
    <property type="term" value="F:hexosyltransferase activity"/>
    <property type="evidence" value="ECO:0007669"/>
    <property type="project" value="UniProtKB-ARBA"/>
</dbReference>
<organism evidence="2 3">
    <name type="scientific">Gloeobacter kilaueensis (strain ATCC BAA-2537 / CCAP 1431/1 / ULC 316 / JS1)</name>
    <dbReference type="NCBI Taxonomy" id="1183438"/>
    <lineage>
        <taxon>Bacteria</taxon>
        <taxon>Bacillati</taxon>
        <taxon>Cyanobacteriota</taxon>
        <taxon>Cyanophyceae</taxon>
        <taxon>Gloeobacterales</taxon>
        <taxon>Gloeobacteraceae</taxon>
        <taxon>Gloeobacter</taxon>
    </lineage>
</organism>
<keyword evidence="2" id="KW-0808">Transferase</keyword>
<proteinExistence type="predicted"/>
<keyword evidence="3" id="KW-1185">Reference proteome</keyword>
<dbReference type="SUPFAM" id="SSF53448">
    <property type="entry name" value="Nucleotide-diphospho-sugar transferases"/>
    <property type="match status" value="1"/>
</dbReference>
<gene>
    <name evidence="2" type="primary">rgpB</name>
    <name evidence="2" type="ORF">GKIL_4229</name>
</gene>
<evidence type="ECO:0000259" key="1">
    <source>
        <dbReference type="Pfam" id="PF00535"/>
    </source>
</evidence>
<dbReference type="Proteomes" id="UP000017396">
    <property type="component" value="Chromosome"/>
</dbReference>
<feature type="domain" description="Glycosyltransferase 2-like" evidence="1">
    <location>
        <begin position="10"/>
        <end position="114"/>
    </location>
</feature>
<dbReference type="CDD" id="cd04196">
    <property type="entry name" value="GT_2_like_d"/>
    <property type="match status" value="1"/>
</dbReference>
<dbReference type="KEGG" id="glj:GKIL_4229"/>
<dbReference type="Gene3D" id="3.90.550.10">
    <property type="entry name" value="Spore Coat Polysaccharide Biosynthesis Protein SpsA, Chain A"/>
    <property type="match status" value="1"/>
</dbReference>
<dbReference type="RefSeq" id="WP_023175828.1">
    <property type="nucleotide sequence ID" value="NC_022600.1"/>
</dbReference>
<reference evidence="2 3" key="1">
    <citation type="journal article" date="2013" name="PLoS ONE">
        <title>Cultivation and Complete Genome Sequencing of Gloeobacter kilaueensis sp. nov., from a Lava Cave in Kilauea Caldera, Hawai'i.</title>
        <authorList>
            <person name="Saw J.H."/>
            <person name="Schatz M."/>
            <person name="Brown M.V."/>
            <person name="Kunkel D.D."/>
            <person name="Foster J.S."/>
            <person name="Shick H."/>
            <person name="Christensen S."/>
            <person name="Hou S."/>
            <person name="Wan X."/>
            <person name="Donachie S.P."/>
        </authorList>
    </citation>
    <scope>NUCLEOTIDE SEQUENCE [LARGE SCALE GENOMIC DNA]</scope>
    <source>
        <strain evidence="3">JS</strain>
    </source>
</reference>
<dbReference type="PANTHER" id="PTHR22916">
    <property type="entry name" value="GLYCOSYLTRANSFERASE"/>
    <property type="match status" value="1"/>
</dbReference>
<dbReference type="PANTHER" id="PTHR22916:SF3">
    <property type="entry name" value="UDP-GLCNAC:BETAGAL BETA-1,3-N-ACETYLGLUCOSAMINYLTRANSFERASE-LIKE PROTEIN 1"/>
    <property type="match status" value="1"/>
</dbReference>
<evidence type="ECO:0000313" key="2">
    <source>
        <dbReference type="EMBL" id="AGY60475.1"/>
    </source>
</evidence>
<sequence length="314" mass="36119">MATAETVQLLMATYNGSQFIAEQIKSLQLQTYPHWQLWIRDDLSTDSTPEIIEQFARQDLRIQVVASDGKRLGACRNFAHLLQASPSNQYTMFCDQDDWWHANKIETMLQKMQSVEQEYGQIPLLIHADLEVVDAQLQTICDSFWKYHAIKPGRCTLNRLLVQNPIPGCAMLFNGPLREIAVPIAEGALMHDWWLVLVASIFGRIVPIDAVLGQYRQHGHNWAGAEEYNAWRALTKLLHFSDNTQLQQATAQSVVHARTFLDCYRTRLNVPTLRIIEDFVSLVEENFWGKRVKLVRNRFFRHGLVSTIGMIARI</sequence>
<name>U5QS03_GLOK1</name>
<dbReference type="OrthoDB" id="450387at2"/>
<accession>U5QS03</accession>
<protein>
    <submittedName>
        <fullName evidence="2">Glycosyl transferase family 2</fullName>
    </submittedName>
</protein>
<dbReference type="InterPro" id="IPR001173">
    <property type="entry name" value="Glyco_trans_2-like"/>
</dbReference>
<dbReference type="eggNOG" id="COG0463">
    <property type="taxonomic scope" value="Bacteria"/>
</dbReference>
<dbReference type="InterPro" id="IPR029044">
    <property type="entry name" value="Nucleotide-diphossugar_trans"/>
</dbReference>
<dbReference type="EMBL" id="CP003587">
    <property type="protein sequence ID" value="AGY60475.1"/>
    <property type="molecule type" value="Genomic_DNA"/>
</dbReference>
<evidence type="ECO:0000313" key="3">
    <source>
        <dbReference type="Proteomes" id="UP000017396"/>
    </source>
</evidence>
<dbReference type="STRING" id="1183438.GKIL_4229"/>
<dbReference type="AlphaFoldDB" id="U5QS03"/>
<dbReference type="HOGENOM" id="CLU_025996_2_1_3"/>
<dbReference type="Pfam" id="PF00535">
    <property type="entry name" value="Glycos_transf_2"/>
    <property type="match status" value="1"/>
</dbReference>